<dbReference type="Pfam" id="PF00200">
    <property type="entry name" value="Disintegrin"/>
    <property type="match status" value="1"/>
</dbReference>
<dbReference type="GO" id="GO:0046872">
    <property type="term" value="F:metal ion binding"/>
    <property type="evidence" value="ECO:0007669"/>
    <property type="project" value="UniProtKB-KW"/>
</dbReference>
<dbReference type="InterPro" id="IPR036436">
    <property type="entry name" value="Disintegrin_dom_sf"/>
</dbReference>
<dbReference type="FunFam" id="3.40.390.10:FF:000002">
    <property type="entry name" value="Disintegrin and metalloproteinase domain-containing protein 22"/>
    <property type="match status" value="1"/>
</dbReference>
<name>A0A6S7I1P8_PARCT</name>
<keyword evidence="2" id="KW-0479">Metal-binding</keyword>
<evidence type="ECO:0000256" key="2">
    <source>
        <dbReference type="PROSITE-ProRule" id="PRU00276"/>
    </source>
</evidence>
<dbReference type="Gene3D" id="3.40.390.10">
    <property type="entry name" value="Collagenase (Catalytic Domain)"/>
    <property type="match status" value="1"/>
</dbReference>
<dbReference type="Gene3D" id="4.10.70.10">
    <property type="entry name" value="Disintegrin domain"/>
    <property type="match status" value="1"/>
</dbReference>
<dbReference type="InterPro" id="IPR024079">
    <property type="entry name" value="MetalloPept_cat_dom_sf"/>
</dbReference>
<dbReference type="InterPro" id="IPR001590">
    <property type="entry name" value="Peptidase_M12B"/>
</dbReference>
<accession>A0A6S7I1P8</accession>
<gene>
    <name evidence="3" type="ORF">PACLA_8A068481</name>
</gene>
<reference evidence="3" key="1">
    <citation type="submission" date="2020-04" db="EMBL/GenBank/DDBJ databases">
        <authorList>
            <person name="Alioto T."/>
            <person name="Alioto T."/>
            <person name="Gomez Garrido J."/>
        </authorList>
    </citation>
    <scope>NUCLEOTIDE SEQUENCE</scope>
    <source>
        <strain evidence="3">A484AB</strain>
    </source>
</reference>
<dbReference type="InterPro" id="IPR001762">
    <property type="entry name" value="Disintegrin_dom"/>
</dbReference>
<dbReference type="FunFam" id="4.10.70.10:FF:000001">
    <property type="entry name" value="Disintegrin and metalloproteinase domain-containing protein 22"/>
    <property type="match status" value="1"/>
</dbReference>
<comment type="caution">
    <text evidence="2">Lacks conserved residue(s) required for the propagation of feature annotation.</text>
</comment>
<dbReference type="InterPro" id="IPR034027">
    <property type="entry name" value="Reprolysin_adamalysin"/>
</dbReference>
<dbReference type="Proteomes" id="UP001152795">
    <property type="component" value="Unassembled WGS sequence"/>
</dbReference>
<feature type="binding site" evidence="2">
    <location>
        <position position="315"/>
    </location>
    <ligand>
        <name>Zn(2+)</name>
        <dbReference type="ChEBI" id="CHEBI:29105"/>
        <note>catalytic</note>
    </ligand>
</feature>
<keyword evidence="4" id="KW-1185">Reference proteome</keyword>
<feature type="disulfide bond" evidence="1">
    <location>
        <begin position="433"/>
        <end position="453"/>
    </location>
</feature>
<keyword evidence="1" id="KW-1015">Disulfide bond</keyword>
<keyword evidence="2" id="KW-0862">Zinc</keyword>
<dbReference type="GO" id="GO:0004222">
    <property type="term" value="F:metalloendopeptidase activity"/>
    <property type="evidence" value="ECO:0007669"/>
    <property type="project" value="InterPro"/>
</dbReference>
<dbReference type="Pfam" id="PF01421">
    <property type="entry name" value="Reprolysin"/>
    <property type="match status" value="1"/>
</dbReference>
<dbReference type="PANTHER" id="PTHR11905:SF159">
    <property type="entry name" value="ADAM METALLOPROTEASE"/>
    <property type="match status" value="1"/>
</dbReference>
<dbReference type="PROSITE" id="PS00427">
    <property type="entry name" value="DISINTEGRIN_1"/>
    <property type="match status" value="1"/>
</dbReference>
<evidence type="ECO:0000313" key="3">
    <source>
        <dbReference type="EMBL" id="CAB4012605.1"/>
    </source>
</evidence>
<dbReference type="PROSITE" id="PS50215">
    <property type="entry name" value="ADAM_MEPRO"/>
    <property type="match status" value="1"/>
</dbReference>
<dbReference type="InterPro" id="IPR018358">
    <property type="entry name" value="Disintegrin_CS"/>
</dbReference>
<dbReference type="PANTHER" id="PTHR11905">
    <property type="entry name" value="ADAM A DISINTEGRIN AND METALLOPROTEASE DOMAIN"/>
    <property type="match status" value="1"/>
</dbReference>
<feature type="binding site" evidence="2">
    <location>
        <position position="305"/>
    </location>
    <ligand>
        <name>Zn(2+)</name>
        <dbReference type="ChEBI" id="CHEBI:29105"/>
        <note>catalytic</note>
    </ligand>
</feature>
<feature type="active site" evidence="2">
    <location>
        <position position="306"/>
    </location>
</feature>
<dbReference type="EMBL" id="CACRXK020007574">
    <property type="protein sequence ID" value="CAB4012605.1"/>
    <property type="molecule type" value="Genomic_DNA"/>
</dbReference>
<feature type="binding site" evidence="2">
    <location>
        <position position="309"/>
    </location>
    <ligand>
        <name>Zn(2+)</name>
        <dbReference type="ChEBI" id="CHEBI:29105"/>
        <note>catalytic</note>
    </ligand>
</feature>
<dbReference type="PRINTS" id="PR00289">
    <property type="entry name" value="DISINTEGRIN"/>
</dbReference>
<evidence type="ECO:0000313" key="4">
    <source>
        <dbReference type="Proteomes" id="UP001152795"/>
    </source>
</evidence>
<dbReference type="SMART" id="SM00050">
    <property type="entry name" value="DISIN"/>
    <property type="match status" value="1"/>
</dbReference>
<protein>
    <submittedName>
        <fullName evidence="3">Disintegrin and metallo ase domain-containing 12-like</fullName>
    </submittedName>
</protein>
<dbReference type="GO" id="GO:0006508">
    <property type="term" value="P:proteolysis"/>
    <property type="evidence" value="ECO:0007669"/>
    <property type="project" value="InterPro"/>
</dbReference>
<dbReference type="OrthoDB" id="5985446at2759"/>
<feature type="non-terminal residue" evidence="3">
    <location>
        <position position="1"/>
    </location>
</feature>
<evidence type="ECO:0000256" key="1">
    <source>
        <dbReference type="PROSITE-ProRule" id="PRU00068"/>
    </source>
</evidence>
<dbReference type="PROSITE" id="PS50214">
    <property type="entry name" value="DISINTEGRIN_2"/>
    <property type="match status" value="1"/>
</dbReference>
<proteinExistence type="predicted"/>
<dbReference type="SUPFAM" id="SSF57552">
    <property type="entry name" value="Blood coagulation inhibitor (disintegrin)"/>
    <property type="match status" value="1"/>
</dbReference>
<dbReference type="CDD" id="cd04269">
    <property type="entry name" value="ZnMc_adamalysin_II_like"/>
    <property type="match status" value="1"/>
</dbReference>
<sequence length="488" mass="54494">MLVILILFLVSTSLQQEDVKQIPDIVYDELNIKDKELLNKLKKYEIVHPEDVTPTANEFPDFYSQDENVERSISFQHNGKNVVLDLVRNRNLISPRYKERYYLPDGETVLRKRVAHIIYSPNDIMGKKFQCPHDGVQTNKSSNDFLNLFPLNKHHRSRRDVLTETKYVELILVNDNSQFRHYSSDIAQTKLRAISIANVVDSIYKVHNIRIALVMIETWTSGDQISVVTDSDATLTSFTAYKNNVLDANDETKDHDNAQFLSQTDYDQNVAGLANLKTICDPDSSTGIDSDANSNAAFTGSVMAHEMGHNFGLEHDDSCTQCPASNGCVMNAVLSLTPPEEFSQCSINDLNDLLLENVGHCLFNQPTKLATDAACGNGFVEDGEECDCGAQEDCERVNDTCCNYTSCMLNDEAQCADGVCCSNCQFISRGTVCREAVNSCDVPEFCNGTSEVCSDDLIVVNGLPCTEGYCYEGECRTHDHQCTEFWSG</sequence>
<dbReference type="AlphaFoldDB" id="A0A6S7I1P8"/>
<organism evidence="3 4">
    <name type="scientific">Paramuricea clavata</name>
    <name type="common">Red gorgonian</name>
    <name type="synonym">Violescent sea-whip</name>
    <dbReference type="NCBI Taxonomy" id="317549"/>
    <lineage>
        <taxon>Eukaryota</taxon>
        <taxon>Metazoa</taxon>
        <taxon>Cnidaria</taxon>
        <taxon>Anthozoa</taxon>
        <taxon>Octocorallia</taxon>
        <taxon>Malacalcyonacea</taxon>
        <taxon>Plexauridae</taxon>
        <taxon>Paramuricea</taxon>
    </lineage>
</organism>
<comment type="caution">
    <text evidence="3">The sequence shown here is derived from an EMBL/GenBank/DDBJ whole genome shotgun (WGS) entry which is preliminary data.</text>
</comment>
<dbReference type="SUPFAM" id="SSF55486">
    <property type="entry name" value="Metalloproteases ('zincins'), catalytic domain"/>
    <property type="match status" value="1"/>
</dbReference>